<evidence type="ECO:0000313" key="2">
    <source>
        <dbReference type="EMBL" id="EGR29076.1"/>
    </source>
</evidence>
<dbReference type="GeneID" id="14905171"/>
<dbReference type="InterPro" id="IPR002048">
    <property type="entry name" value="EF_hand_dom"/>
</dbReference>
<dbReference type="eggNOG" id="KOG0027">
    <property type="taxonomic scope" value="Eukaryota"/>
</dbReference>
<dbReference type="Gene3D" id="1.10.238.10">
    <property type="entry name" value="EF-hand"/>
    <property type="match status" value="1"/>
</dbReference>
<dbReference type="STRING" id="857967.G0R0D9"/>
<dbReference type="GO" id="GO:0005509">
    <property type="term" value="F:calcium ion binding"/>
    <property type="evidence" value="ECO:0007669"/>
    <property type="project" value="InterPro"/>
</dbReference>
<dbReference type="InterPro" id="IPR011992">
    <property type="entry name" value="EF-hand-dom_pair"/>
</dbReference>
<evidence type="ECO:0000259" key="1">
    <source>
        <dbReference type="PROSITE" id="PS50222"/>
    </source>
</evidence>
<sequence length="110" mass="12501">MGQNPHEEEIIKMITDVDQTGRGAISFNDFLKVIAFYKQLQQNSDEEEIILTFVALGGNHDKTGSIDRKILQEVISSDYNLTIDLNRLVKELSPAATEVKYEDFKNLLLN</sequence>
<dbReference type="InParanoid" id="G0R0D9"/>
<feature type="domain" description="EF-hand" evidence="1">
    <location>
        <begin position="5"/>
        <end position="40"/>
    </location>
</feature>
<organism evidence="2 3">
    <name type="scientific">Ichthyophthirius multifiliis</name>
    <name type="common">White spot disease agent</name>
    <name type="synonym">Ich</name>
    <dbReference type="NCBI Taxonomy" id="5932"/>
    <lineage>
        <taxon>Eukaryota</taxon>
        <taxon>Sar</taxon>
        <taxon>Alveolata</taxon>
        <taxon>Ciliophora</taxon>
        <taxon>Intramacronucleata</taxon>
        <taxon>Oligohymenophorea</taxon>
        <taxon>Hymenostomatida</taxon>
        <taxon>Ophryoglenina</taxon>
        <taxon>Ichthyophthirius</taxon>
    </lineage>
</organism>
<dbReference type="PROSITE" id="PS50222">
    <property type="entry name" value="EF_HAND_2"/>
    <property type="match status" value="1"/>
</dbReference>
<dbReference type="AlphaFoldDB" id="G0R0D9"/>
<dbReference type="RefSeq" id="XP_004030312.1">
    <property type="nucleotide sequence ID" value="XM_004030264.1"/>
</dbReference>
<name>G0R0D9_ICHMU</name>
<reference evidence="2 3" key="1">
    <citation type="submission" date="2011-07" db="EMBL/GenBank/DDBJ databases">
        <authorList>
            <person name="Coyne R."/>
            <person name="Brami D."/>
            <person name="Johnson J."/>
            <person name="Hostetler J."/>
            <person name="Hannick L."/>
            <person name="Clark T."/>
            <person name="Cassidy-Hanley D."/>
            <person name="Inman J."/>
        </authorList>
    </citation>
    <scope>NUCLEOTIDE SEQUENCE [LARGE SCALE GENOMIC DNA]</scope>
    <source>
        <strain evidence="2 3">G5</strain>
    </source>
</reference>
<gene>
    <name evidence="2" type="ORF">IMG5_163660</name>
</gene>
<evidence type="ECO:0000313" key="3">
    <source>
        <dbReference type="Proteomes" id="UP000008983"/>
    </source>
</evidence>
<proteinExistence type="predicted"/>
<dbReference type="SUPFAM" id="SSF47473">
    <property type="entry name" value="EF-hand"/>
    <property type="match status" value="1"/>
</dbReference>
<dbReference type="OrthoDB" id="26525at2759"/>
<dbReference type="EMBL" id="GL984187">
    <property type="protein sequence ID" value="EGR29076.1"/>
    <property type="molecule type" value="Genomic_DNA"/>
</dbReference>
<protein>
    <recommendedName>
        <fullName evidence="1">EF-hand domain-containing protein</fullName>
    </recommendedName>
</protein>
<dbReference type="Proteomes" id="UP000008983">
    <property type="component" value="Unassembled WGS sequence"/>
</dbReference>
<dbReference type="OMA" id="FLRVIMY"/>
<accession>G0R0D9</accession>
<keyword evidence="3" id="KW-1185">Reference proteome</keyword>